<proteinExistence type="predicted"/>
<sequence>MLRRHSPEQREHLKESALNNGDNKPTPGHWLLAKLGKKVLRPGGLALTQRLLRAATPSSTDRVVEFGPGVGTTAKILLAGQPRSYTGIDPHPEGSEAVHAIISGLDFAQLVIADAQNTGLDAGCADLVVGEAMLTMQGEKAKRAIIAEAFRLLAPGGRYAIHELGLRPDDVPDAVEEEIRRALSRTINVNARPLTAAQWKTLLEEEGFIIRYEDTNPMALLEPGRIIADEGLAGALRFFSNVARNPRARERLLAMRKVFRAHHEHLCAFAFVAVKPHEA</sequence>
<evidence type="ECO:0000313" key="2">
    <source>
        <dbReference type="EMBL" id="RRC96384.1"/>
    </source>
</evidence>
<name>A0A3P1SH43_9ACTO</name>
<dbReference type="Pfam" id="PF13489">
    <property type="entry name" value="Methyltransf_23"/>
    <property type="match status" value="1"/>
</dbReference>
<dbReference type="Gene3D" id="3.40.50.150">
    <property type="entry name" value="Vaccinia Virus protein VP39"/>
    <property type="match status" value="1"/>
</dbReference>
<evidence type="ECO:0000313" key="3">
    <source>
        <dbReference type="Proteomes" id="UP000280444"/>
    </source>
</evidence>
<dbReference type="EMBL" id="RQZF01000001">
    <property type="protein sequence ID" value="RRC96384.1"/>
    <property type="molecule type" value="Genomic_DNA"/>
</dbReference>
<protein>
    <submittedName>
        <fullName evidence="2">Class I SAM-dependent methyltransferase</fullName>
    </submittedName>
</protein>
<dbReference type="Proteomes" id="UP000280444">
    <property type="component" value="Unassembled WGS sequence"/>
</dbReference>
<feature type="compositionally biased region" description="Basic and acidic residues" evidence="1">
    <location>
        <begin position="1"/>
        <end position="15"/>
    </location>
</feature>
<gene>
    <name evidence="2" type="ORF">EII11_01710</name>
</gene>
<keyword evidence="2" id="KW-0808">Transferase</keyword>
<comment type="caution">
    <text evidence="2">The sequence shown here is derived from an EMBL/GenBank/DDBJ whole genome shotgun (WGS) entry which is preliminary data.</text>
</comment>
<evidence type="ECO:0000256" key="1">
    <source>
        <dbReference type="SAM" id="MobiDB-lite"/>
    </source>
</evidence>
<dbReference type="InterPro" id="IPR029063">
    <property type="entry name" value="SAM-dependent_MTases_sf"/>
</dbReference>
<dbReference type="SUPFAM" id="SSF53335">
    <property type="entry name" value="S-adenosyl-L-methionine-dependent methyltransferases"/>
    <property type="match status" value="1"/>
</dbReference>
<keyword evidence="3" id="KW-1185">Reference proteome</keyword>
<accession>A0A3P1SH43</accession>
<dbReference type="GO" id="GO:0032259">
    <property type="term" value="P:methylation"/>
    <property type="evidence" value="ECO:0007669"/>
    <property type="project" value="UniProtKB-KW"/>
</dbReference>
<dbReference type="CDD" id="cd02440">
    <property type="entry name" value="AdoMet_MTases"/>
    <property type="match status" value="1"/>
</dbReference>
<reference evidence="2 3" key="1">
    <citation type="submission" date="2018-11" db="EMBL/GenBank/DDBJ databases">
        <title>Genomes From Bacteria Associated with the Canine Oral Cavity: a Test Case for Automated Genome-Based Taxonomic Assignment.</title>
        <authorList>
            <person name="Coil D.A."/>
            <person name="Jospin G."/>
            <person name="Darling A.E."/>
            <person name="Wallis C."/>
            <person name="Davis I.J."/>
            <person name="Harris S."/>
            <person name="Eisen J.A."/>
            <person name="Holcombe L.J."/>
            <person name="O'Flynn C."/>
        </authorList>
    </citation>
    <scope>NUCLEOTIDE SEQUENCE [LARGE SCALE GENOMIC DNA]</scope>
    <source>
        <strain evidence="2 3">OH770</strain>
    </source>
</reference>
<feature type="region of interest" description="Disordered" evidence="1">
    <location>
        <begin position="1"/>
        <end position="26"/>
    </location>
</feature>
<dbReference type="GO" id="GO:0008168">
    <property type="term" value="F:methyltransferase activity"/>
    <property type="evidence" value="ECO:0007669"/>
    <property type="project" value="UniProtKB-KW"/>
</dbReference>
<dbReference type="OrthoDB" id="9805171at2"/>
<organism evidence="2 3">
    <name type="scientific">Schaalia canis</name>
    <dbReference type="NCBI Taxonomy" id="100469"/>
    <lineage>
        <taxon>Bacteria</taxon>
        <taxon>Bacillati</taxon>
        <taxon>Actinomycetota</taxon>
        <taxon>Actinomycetes</taxon>
        <taxon>Actinomycetales</taxon>
        <taxon>Actinomycetaceae</taxon>
        <taxon>Schaalia</taxon>
    </lineage>
</organism>
<dbReference type="AlphaFoldDB" id="A0A3P1SH43"/>
<keyword evidence="2" id="KW-0489">Methyltransferase</keyword>